<name>A0A8H7RHW1_9FUNG</name>
<proteinExistence type="predicted"/>
<gene>
    <name evidence="3" type="ORF">INT47_003373</name>
</gene>
<feature type="compositionally biased region" description="Polar residues" evidence="2">
    <location>
        <begin position="195"/>
        <end position="204"/>
    </location>
</feature>
<dbReference type="OrthoDB" id="2281102at2759"/>
<feature type="region of interest" description="Disordered" evidence="2">
    <location>
        <begin position="357"/>
        <end position="393"/>
    </location>
</feature>
<protein>
    <submittedName>
        <fullName evidence="3">Uncharacterized protein</fullName>
    </submittedName>
</protein>
<reference evidence="3" key="1">
    <citation type="submission" date="2020-12" db="EMBL/GenBank/DDBJ databases">
        <title>Metabolic potential, ecology and presence of endohyphal bacteria is reflected in genomic diversity of Mucoromycotina.</title>
        <authorList>
            <person name="Muszewska A."/>
            <person name="Okrasinska A."/>
            <person name="Steczkiewicz K."/>
            <person name="Drgas O."/>
            <person name="Orlowska M."/>
            <person name="Perlinska-Lenart U."/>
            <person name="Aleksandrzak-Piekarczyk T."/>
            <person name="Szatraj K."/>
            <person name="Zielenkiewicz U."/>
            <person name="Pilsyk S."/>
            <person name="Malc E."/>
            <person name="Mieczkowski P."/>
            <person name="Kruszewska J.S."/>
            <person name="Biernat P."/>
            <person name="Pawlowska J."/>
        </authorList>
    </citation>
    <scope>NUCLEOTIDE SEQUENCE</scope>
    <source>
        <strain evidence="3">WA0000017839</strain>
    </source>
</reference>
<evidence type="ECO:0000256" key="1">
    <source>
        <dbReference type="SAM" id="Coils"/>
    </source>
</evidence>
<feature type="region of interest" description="Disordered" evidence="2">
    <location>
        <begin position="185"/>
        <end position="204"/>
    </location>
</feature>
<evidence type="ECO:0000256" key="2">
    <source>
        <dbReference type="SAM" id="MobiDB-lite"/>
    </source>
</evidence>
<evidence type="ECO:0000313" key="3">
    <source>
        <dbReference type="EMBL" id="KAG2209938.1"/>
    </source>
</evidence>
<keyword evidence="4" id="KW-1185">Reference proteome</keyword>
<sequence>MGVQDVVARLNKSKSATTVATTPIVPKRKITSKATAAVVETKQFLPSPSPSPTSLNNKSIANMLQKFGQPPTYPSRPITTPTSSPPESPVISLKRHPTPTVIRKVAQQKNQFDITASEIEDLFQSLLEQNKAAEEYIAKLQVDVEKYSSDATKVRDYEIRVEYLALKLEQVSEERDFFEKELNELQSSNHKKNQHQNTIDSPMSPTYTYQHDIVMEDEKILQNQNNDAYMEDILNVYEEISDHSMTGDEMQLFDQQSQSQQECDKGIQMTIVKYVTDLETQKLETKALKQVVKKQDELITKLETKIRNESSDELLKEQVQVQRIELDNKRELLSQLLNEREDLLRRVNRRRSSIDLIQSDLRPSSYSSVSSSGRGTPPLTAPPRQPLPPLPLK</sequence>
<dbReference type="Proteomes" id="UP000603453">
    <property type="component" value="Unassembled WGS sequence"/>
</dbReference>
<feature type="coiled-coil region" evidence="1">
    <location>
        <begin position="319"/>
        <end position="346"/>
    </location>
</feature>
<evidence type="ECO:0000313" key="4">
    <source>
        <dbReference type="Proteomes" id="UP000603453"/>
    </source>
</evidence>
<organism evidence="3 4">
    <name type="scientific">Mucor saturninus</name>
    <dbReference type="NCBI Taxonomy" id="64648"/>
    <lineage>
        <taxon>Eukaryota</taxon>
        <taxon>Fungi</taxon>
        <taxon>Fungi incertae sedis</taxon>
        <taxon>Mucoromycota</taxon>
        <taxon>Mucoromycotina</taxon>
        <taxon>Mucoromycetes</taxon>
        <taxon>Mucorales</taxon>
        <taxon>Mucorineae</taxon>
        <taxon>Mucoraceae</taxon>
        <taxon>Mucor</taxon>
    </lineage>
</organism>
<dbReference type="AlphaFoldDB" id="A0A8H7RHW1"/>
<accession>A0A8H7RHW1</accession>
<dbReference type="EMBL" id="JAEPRD010000013">
    <property type="protein sequence ID" value="KAG2209938.1"/>
    <property type="molecule type" value="Genomic_DNA"/>
</dbReference>
<feature type="region of interest" description="Disordered" evidence="2">
    <location>
        <begin position="68"/>
        <end position="92"/>
    </location>
</feature>
<comment type="caution">
    <text evidence="3">The sequence shown here is derived from an EMBL/GenBank/DDBJ whole genome shotgun (WGS) entry which is preliminary data.</text>
</comment>
<feature type="compositionally biased region" description="Pro residues" evidence="2">
    <location>
        <begin position="379"/>
        <end position="393"/>
    </location>
</feature>
<keyword evidence="1" id="KW-0175">Coiled coil</keyword>